<name>A0AAV0VV80_9HEMI</name>
<keyword evidence="2" id="KW-1185">Reference proteome</keyword>
<evidence type="ECO:0000313" key="2">
    <source>
        <dbReference type="Proteomes" id="UP001160148"/>
    </source>
</evidence>
<comment type="caution">
    <text evidence="1">The sequence shown here is derived from an EMBL/GenBank/DDBJ whole genome shotgun (WGS) entry which is preliminary data.</text>
</comment>
<reference evidence="1 2" key="1">
    <citation type="submission" date="2023-01" db="EMBL/GenBank/DDBJ databases">
        <authorList>
            <person name="Whitehead M."/>
        </authorList>
    </citation>
    <scope>NUCLEOTIDE SEQUENCE [LARGE SCALE GENOMIC DNA]</scope>
</reference>
<dbReference type="AlphaFoldDB" id="A0AAV0VV80"/>
<protein>
    <submittedName>
        <fullName evidence="1">Uncharacterized protein</fullName>
    </submittedName>
</protein>
<sequence>MAKRITDFFRVSSKKQKSSNPEYYILPQNLPAETSNSNTSFTINQVEPVEGIVDCPPLLHRVHHLHFLQLSPSRYHFMFLIRTALIQNNQVIIL</sequence>
<dbReference type="EMBL" id="CARXXK010000001">
    <property type="protein sequence ID" value="CAI6348192.1"/>
    <property type="molecule type" value="Genomic_DNA"/>
</dbReference>
<gene>
    <name evidence="1" type="ORF">MEUPH1_LOCUS4894</name>
</gene>
<proteinExistence type="predicted"/>
<accession>A0AAV0VV80</accession>
<dbReference type="Proteomes" id="UP001160148">
    <property type="component" value="Unassembled WGS sequence"/>
</dbReference>
<evidence type="ECO:0000313" key="1">
    <source>
        <dbReference type="EMBL" id="CAI6348192.1"/>
    </source>
</evidence>
<organism evidence="1 2">
    <name type="scientific">Macrosiphum euphorbiae</name>
    <name type="common">potato aphid</name>
    <dbReference type="NCBI Taxonomy" id="13131"/>
    <lineage>
        <taxon>Eukaryota</taxon>
        <taxon>Metazoa</taxon>
        <taxon>Ecdysozoa</taxon>
        <taxon>Arthropoda</taxon>
        <taxon>Hexapoda</taxon>
        <taxon>Insecta</taxon>
        <taxon>Pterygota</taxon>
        <taxon>Neoptera</taxon>
        <taxon>Paraneoptera</taxon>
        <taxon>Hemiptera</taxon>
        <taxon>Sternorrhyncha</taxon>
        <taxon>Aphidomorpha</taxon>
        <taxon>Aphidoidea</taxon>
        <taxon>Aphididae</taxon>
        <taxon>Macrosiphini</taxon>
        <taxon>Macrosiphum</taxon>
    </lineage>
</organism>